<feature type="region of interest" description="Disordered" evidence="1">
    <location>
        <begin position="91"/>
        <end position="126"/>
    </location>
</feature>
<dbReference type="Pfam" id="PF23232">
    <property type="entry name" value="AAA_lid_13"/>
    <property type="match status" value="1"/>
</dbReference>
<feature type="domain" description="AAA+ ATPase lid" evidence="2">
    <location>
        <begin position="7"/>
        <end position="76"/>
    </location>
</feature>
<proteinExistence type="predicted"/>
<dbReference type="OrthoDB" id="10042665at2759"/>
<dbReference type="EMBL" id="LKEA01000009">
    <property type="protein sequence ID" value="ROW06830.1"/>
    <property type="molecule type" value="Genomic_DNA"/>
</dbReference>
<reference evidence="3 4" key="1">
    <citation type="submission" date="2015-09" db="EMBL/GenBank/DDBJ databases">
        <title>Host preference determinants of Valsa canker pathogens revealed by comparative genomics.</title>
        <authorList>
            <person name="Yin Z."/>
            <person name="Huang L."/>
        </authorList>
    </citation>
    <scope>NUCLEOTIDE SEQUENCE [LARGE SCALE GENOMIC DNA]</scope>
    <source>
        <strain evidence="3 4">03-1</strain>
    </source>
</reference>
<keyword evidence="4" id="KW-1185">Reference proteome</keyword>
<evidence type="ECO:0000259" key="2">
    <source>
        <dbReference type="Pfam" id="PF23232"/>
    </source>
</evidence>
<evidence type="ECO:0000313" key="3">
    <source>
        <dbReference type="EMBL" id="ROW06830.1"/>
    </source>
</evidence>
<name>A0A423WTH2_9PEZI</name>
<dbReference type="Proteomes" id="UP000283895">
    <property type="component" value="Unassembled WGS sequence"/>
</dbReference>
<sequence>MDWATRLFHKQMASRQVGWNGRQIQNAMKSAVALAEYDSLVGSGKSQTPRKPVLELKWLDVVAHASWEFDAYLERAVDMSTVEYAKHFSRRDDKARRDQLAMPFTSGPSSWQAPPGFGSTQGGPHA</sequence>
<evidence type="ECO:0000256" key="1">
    <source>
        <dbReference type="SAM" id="MobiDB-lite"/>
    </source>
</evidence>
<protein>
    <recommendedName>
        <fullName evidence="2">AAA+ ATPase lid domain-containing protein</fullName>
    </recommendedName>
</protein>
<organism evidence="3 4">
    <name type="scientific">Cytospora schulzeri</name>
    <dbReference type="NCBI Taxonomy" id="448051"/>
    <lineage>
        <taxon>Eukaryota</taxon>
        <taxon>Fungi</taxon>
        <taxon>Dikarya</taxon>
        <taxon>Ascomycota</taxon>
        <taxon>Pezizomycotina</taxon>
        <taxon>Sordariomycetes</taxon>
        <taxon>Sordariomycetidae</taxon>
        <taxon>Diaporthales</taxon>
        <taxon>Cytosporaceae</taxon>
        <taxon>Cytospora</taxon>
    </lineage>
</organism>
<evidence type="ECO:0000313" key="4">
    <source>
        <dbReference type="Proteomes" id="UP000283895"/>
    </source>
</evidence>
<accession>A0A423WTH2</accession>
<dbReference type="AlphaFoldDB" id="A0A423WTH2"/>
<comment type="caution">
    <text evidence="3">The sequence shown here is derived from an EMBL/GenBank/DDBJ whole genome shotgun (WGS) entry which is preliminary data.</text>
</comment>
<dbReference type="InterPro" id="IPR056599">
    <property type="entry name" value="AAA_lid_fung"/>
</dbReference>
<gene>
    <name evidence="3" type="ORF">VMCG_04091</name>
</gene>